<comment type="function">
    <text evidence="8">Catalyzes the first step in hexosamine metabolism, converting fructose-6P into glucosamine-6P using glutamine as a nitrogen source.</text>
</comment>
<dbReference type="InterPro" id="IPR001347">
    <property type="entry name" value="SIS_dom"/>
</dbReference>
<comment type="subunit">
    <text evidence="8">Homodimer.</text>
</comment>
<comment type="subcellular location">
    <subcellularLocation>
        <location evidence="8">Cytoplasm</location>
    </subcellularLocation>
</comment>
<dbReference type="Gene3D" id="3.40.50.10490">
    <property type="entry name" value="Glucose-6-phosphate isomerase like protein, domain 1"/>
    <property type="match status" value="2"/>
</dbReference>
<dbReference type="InterPro" id="IPR035466">
    <property type="entry name" value="GlmS/AgaS_SIS"/>
</dbReference>
<protein>
    <recommendedName>
        <fullName evidence="3 8">Glutamine--fructose-6-phosphate aminotransferase [isomerizing]</fullName>
        <ecNumber evidence="2 8">2.6.1.16</ecNumber>
    </recommendedName>
    <alternativeName>
        <fullName evidence="8">D-fructose-6-phosphate amidotransferase</fullName>
    </alternativeName>
    <alternativeName>
        <fullName evidence="8">GFAT</fullName>
    </alternativeName>
    <alternativeName>
        <fullName evidence="8">Glucosamine-6-phosphate synthase</fullName>
    </alternativeName>
    <alternativeName>
        <fullName evidence="8">Hexosephosphate aminotransferase</fullName>
    </alternativeName>
    <alternativeName>
        <fullName evidence="8">L-glutamine--D-fructose-6-phosphate amidotransferase</fullName>
    </alternativeName>
</protein>
<evidence type="ECO:0000256" key="8">
    <source>
        <dbReference type="HAMAP-Rule" id="MF_00164"/>
    </source>
</evidence>
<organism evidence="11 12">
    <name type="scientific">Metabacillus malikii</name>
    <dbReference type="NCBI Taxonomy" id="1504265"/>
    <lineage>
        <taxon>Bacteria</taxon>
        <taxon>Bacillati</taxon>
        <taxon>Bacillota</taxon>
        <taxon>Bacilli</taxon>
        <taxon>Bacillales</taxon>
        <taxon>Bacillaceae</taxon>
        <taxon>Metabacillus</taxon>
    </lineage>
</organism>
<dbReference type="SUPFAM" id="SSF56235">
    <property type="entry name" value="N-terminal nucleophile aminohydrolases (Ntn hydrolases)"/>
    <property type="match status" value="1"/>
</dbReference>
<dbReference type="PANTHER" id="PTHR10937:SF0">
    <property type="entry name" value="GLUTAMINE--FRUCTOSE-6-PHOSPHATE TRANSAMINASE (ISOMERIZING)"/>
    <property type="match status" value="1"/>
</dbReference>
<dbReference type="GO" id="GO:0004360">
    <property type="term" value="F:glutamine-fructose-6-phosphate transaminase (isomerizing) activity"/>
    <property type="evidence" value="ECO:0007669"/>
    <property type="project" value="UniProtKB-EC"/>
</dbReference>
<evidence type="ECO:0000256" key="1">
    <source>
        <dbReference type="ARBA" id="ARBA00001031"/>
    </source>
</evidence>
<dbReference type="Gene3D" id="3.60.20.10">
    <property type="entry name" value="Glutamine Phosphoribosylpyrophosphate, subunit 1, domain 1"/>
    <property type="match status" value="1"/>
</dbReference>
<accession>A0ABT9ZJH2</accession>
<evidence type="ECO:0000256" key="2">
    <source>
        <dbReference type="ARBA" id="ARBA00012916"/>
    </source>
</evidence>
<evidence type="ECO:0000256" key="7">
    <source>
        <dbReference type="ARBA" id="ARBA00022962"/>
    </source>
</evidence>
<feature type="active site" description="For Fru-6P isomerization activity" evidence="8">
    <location>
        <position position="614"/>
    </location>
</feature>
<dbReference type="PROSITE" id="PS51464">
    <property type="entry name" value="SIS"/>
    <property type="match status" value="2"/>
</dbReference>
<dbReference type="InterPro" id="IPR029055">
    <property type="entry name" value="Ntn_hydrolases_N"/>
</dbReference>
<reference evidence="11 12" key="1">
    <citation type="submission" date="2023-07" db="EMBL/GenBank/DDBJ databases">
        <title>Genomic Encyclopedia of Type Strains, Phase IV (KMG-IV): sequencing the most valuable type-strain genomes for metagenomic binning, comparative biology and taxonomic classification.</title>
        <authorList>
            <person name="Goeker M."/>
        </authorList>
    </citation>
    <scope>NUCLEOTIDE SEQUENCE [LARGE SCALE GENOMIC DNA]</scope>
    <source>
        <strain evidence="11 12">DSM 29005</strain>
    </source>
</reference>
<dbReference type="Pfam" id="PF01380">
    <property type="entry name" value="SIS"/>
    <property type="match status" value="2"/>
</dbReference>
<dbReference type="InterPro" id="IPR017932">
    <property type="entry name" value="GATase_2_dom"/>
</dbReference>
<dbReference type="NCBIfam" id="NF001484">
    <property type="entry name" value="PRK00331.1"/>
    <property type="match status" value="1"/>
</dbReference>
<dbReference type="NCBIfam" id="TIGR01135">
    <property type="entry name" value="glmS"/>
    <property type="match status" value="1"/>
</dbReference>
<keyword evidence="5 8" id="KW-0808">Transferase</keyword>
<evidence type="ECO:0000259" key="10">
    <source>
        <dbReference type="PROSITE" id="PS51464"/>
    </source>
</evidence>
<dbReference type="InterPro" id="IPR005855">
    <property type="entry name" value="GFAT"/>
</dbReference>
<dbReference type="PROSITE" id="PS51278">
    <property type="entry name" value="GATASE_TYPE_2"/>
    <property type="match status" value="1"/>
</dbReference>
<proteinExistence type="inferred from homology"/>
<dbReference type="EC" id="2.6.1.16" evidence="2 8"/>
<dbReference type="EMBL" id="JAUSUD010000021">
    <property type="protein sequence ID" value="MDQ0232403.1"/>
    <property type="molecule type" value="Genomic_DNA"/>
</dbReference>
<keyword evidence="6" id="KW-0677">Repeat</keyword>
<feature type="domain" description="SIS" evidence="10">
    <location>
        <begin position="302"/>
        <end position="441"/>
    </location>
</feature>
<evidence type="ECO:0000256" key="5">
    <source>
        <dbReference type="ARBA" id="ARBA00022679"/>
    </source>
</evidence>
<keyword evidence="4 8" id="KW-0032">Aminotransferase</keyword>
<name>A0ABT9ZJH2_9BACI</name>
<dbReference type="HAMAP" id="MF_00164">
    <property type="entry name" value="GlmS"/>
    <property type="match status" value="1"/>
</dbReference>
<dbReference type="SUPFAM" id="SSF53697">
    <property type="entry name" value="SIS domain"/>
    <property type="match status" value="1"/>
</dbReference>
<dbReference type="InterPro" id="IPR046348">
    <property type="entry name" value="SIS_dom_sf"/>
</dbReference>
<dbReference type="CDD" id="cd05008">
    <property type="entry name" value="SIS_GlmS_GlmD_1"/>
    <property type="match status" value="1"/>
</dbReference>
<comment type="caution">
    <text evidence="11">The sequence shown here is derived from an EMBL/GenBank/DDBJ whole genome shotgun (WGS) entry which is preliminary data.</text>
</comment>
<feature type="active site" description="Nucleophile; for GATase activity" evidence="8">
    <location>
        <position position="21"/>
    </location>
</feature>
<evidence type="ECO:0000256" key="4">
    <source>
        <dbReference type="ARBA" id="ARBA00022576"/>
    </source>
</evidence>
<dbReference type="Proteomes" id="UP001234495">
    <property type="component" value="Unassembled WGS sequence"/>
</dbReference>
<evidence type="ECO:0000313" key="11">
    <source>
        <dbReference type="EMBL" id="MDQ0232403.1"/>
    </source>
</evidence>
<dbReference type="CDD" id="cd05009">
    <property type="entry name" value="SIS_GlmS_GlmD_2"/>
    <property type="match status" value="1"/>
</dbReference>
<gene>
    <name evidence="8" type="primary">glmS</name>
    <name evidence="11" type="ORF">J2S19_003714</name>
</gene>
<feature type="initiator methionine" description="Removed" evidence="8">
    <location>
        <position position="20"/>
    </location>
</feature>
<evidence type="ECO:0000256" key="6">
    <source>
        <dbReference type="ARBA" id="ARBA00022737"/>
    </source>
</evidence>
<dbReference type="PANTHER" id="PTHR10937">
    <property type="entry name" value="GLUCOSAMINE--FRUCTOSE-6-PHOSPHATE AMINOTRANSFERASE, ISOMERIZING"/>
    <property type="match status" value="1"/>
</dbReference>
<feature type="domain" description="SIS" evidence="10">
    <location>
        <begin position="471"/>
        <end position="609"/>
    </location>
</feature>
<sequence>MSPKNKTTVPWNTNGRKQIMCGIVGYIGQQDSKEILLKGLEKLEYRGYDSAGIAVMNKDGVHTFKEKGRIAELRQAVDSNVEAQTGIGHTRWATHGVPSRINAHPHQSASTRFTIVHNGVIENYAILKREYLQDVQLTSDTDTEVIVQVIEKFVANGLGVEEAFSQALSILKGSYAIALLDEQNPDMIFVAKNKSPLLVGVGDGFNVVASDALAMLQVTDQYLEIMDKEIVLVERSKVTIKDLQGNVVERTPYTAELDASDIEKGTYPHYMLKEIDEQPVVIRRIIEKYRNDDGGLTVDQDIINAVNDADRIYIIAAGTSYHAGLVGKQFIENWAKIPVEVHISSEFSYNMPLLSEKPLFIFISQSGETADSRAVLVQVKEFGHKCLTITNVPGSTLSRESDYTLLLHAGPEIAVASTKAYTAQLAVLSILAAVAAYGKGRSLEFDLTKELGIVANAMDVLCGQKEEMEAIASEYLSTTRNAFFIGRSVDYYVGLEGALKLKEISYIQAEGFAGGELKHGTIALIENGTPIIALATQEHVNLSIRGNVKEVVARGANPCIISMKGLEEEDDRFVIPSIQPQLAPLVAVVPLQIISYYAALHRGCDVDKPRNLAKSVTVE</sequence>
<comment type="catalytic activity">
    <reaction evidence="1 8">
        <text>D-fructose 6-phosphate + L-glutamine = D-glucosamine 6-phosphate + L-glutamate</text>
        <dbReference type="Rhea" id="RHEA:13237"/>
        <dbReference type="ChEBI" id="CHEBI:29985"/>
        <dbReference type="ChEBI" id="CHEBI:58359"/>
        <dbReference type="ChEBI" id="CHEBI:58725"/>
        <dbReference type="ChEBI" id="CHEBI:61527"/>
        <dbReference type="EC" id="2.6.1.16"/>
    </reaction>
</comment>
<keyword evidence="7" id="KW-0315">Glutamine amidotransferase</keyword>
<dbReference type="InterPro" id="IPR047084">
    <property type="entry name" value="GFAT_N"/>
</dbReference>
<dbReference type="InterPro" id="IPR035490">
    <property type="entry name" value="GlmS/FrlB_SIS"/>
</dbReference>
<dbReference type="Pfam" id="PF13522">
    <property type="entry name" value="GATase_6"/>
    <property type="match status" value="1"/>
</dbReference>
<evidence type="ECO:0000313" key="12">
    <source>
        <dbReference type="Proteomes" id="UP001234495"/>
    </source>
</evidence>
<feature type="domain" description="Glutamine amidotransferase type-2" evidence="9">
    <location>
        <begin position="21"/>
        <end position="236"/>
    </location>
</feature>
<evidence type="ECO:0000256" key="3">
    <source>
        <dbReference type="ARBA" id="ARBA00016090"/>
    </source>
</evidence>
<evidence type="ECO:0000259" key="9">
    <source>
        <dbReference type="PROSITE" id="PS51278"/>
    </source>
</evidence>
<keyword evidence="12" id="KW-1185">Reference proteome</keyword>
<keyword evidence="8" id="KW-0963">Cytoplasm</keyword>
<dbReference type="CDD" id="cd00714">
    <property type="entry name" value="GFAT"/>
    <property type="match status" value="1"/>
</dbReference>